<sequence length="169" mass="18686">MLNCQADDEHLKSVAFLILEFIDLTGGSVSKGWRLLALVLSAQQRYSEAEVVTDAALDETAKWEQGELLRIKAKTKSCSIIAYGCSRDISVVARFCSSQKEILCISEDRSSQLQVGKLLEGGIWSLEDRLLSSKASLSLEDGITPRSSLDPGDDFEDSNLSSRLQIRWN</sequence>
<protein>
    <submittedName>
        <fullName evidence="1">Uncharacterized protein</fullName>
    </submittedName>
</protein>
<name>A0A5P1EBM0_ASPOF</name>
<dbReference type="PANTHER" id="PTHR44102">
    <property type="entry name" value="PROTEIN NPG1"/>
    <property type="match status" value="1"/>
</dbReference>
<dbReference type="PANTHER" id="PTHR44102:SF5">
    <property type="entry name" value="PROTEIN NPG1"/>
    <property type="match status" value="1"/>
</dbReference>
<accession>A0A5P1EBM0</accession>
<reference evidence="2" key="1">
    <citation type="journal article" date="2017" name="Nat. Commun.">
        <title>The asparagus genome sheds light on the origin and evolution of a young Y chromosome.</title>
        <authorList>
            <person name="Harkess A."/>
            <person name="Zhou J."/>
            <person name="Xu C."/>
            <person name="Bowers J.E."/>
            <person name="Van der Hulst R."/>
            <person name="Ayyampalayam S."/>
            <person name="Mercati F."/>
            <person name="Riccardi P."/>
            <person name="McKain M.R."/>
            <person name="Kakrana A."/>
            <person name="Tang H."/>
            <person name="Ray J."/>
            <person name="Groenendijk J."/>
            <person name="Arikit S."/>
            <person name="Mathioni S.M."/>
            <person name="Nakano M."/>
            <person name="Shan H."/>
            <person name="Telgmann-Rauber A."/>
            <person name="Kanno A."/>
            <person name="Yue Z."/>
            <person name="Chen H."/>
            <person name="Li W."/>
            <person name="Chen Y."/>
            <person name="Xu X."/>
            <person name="Zhang Y."/>
            <person name="Luo S."/>
            <person name="Chen H."/>
            <person name="Gao J."/>
            <person name="Mao Z."/>
            <person name="Pires J.C."/>
            <person name="Luo M."/>
            <person name="Kudrna D."/>
            <person name="Wing R.A."/>
            <person name="Meyers B.C."/>
            <person name="Yi K."/>
            <person name="Kong H."/>
            <person name="Lavrijsen P."/>
            <person name="Sunseri F."/>
            <person name="Falavigna A."/>
            <person name="Ye Y."/>
            <person name="Leebens-Mack J.H."/>
            <person name="Chen G."/>
        </authorList>
    </citation>
    <scope>NUCLEOTIDE SEQUENCE [LARGE SCALE GENOMIC DNA]</scope>
    <source>
        <strain evidence="2">cv. DH0086</strain>
    </source>
</reference>
<dbReference type="Gramene" id="ONK63258">
    <property type="protein sequence ID" value="ONK63258"/>
    <property type="gene ID" value="A4U43_C07F13080"/>
</dbReference>
<evidence type="ECO:0000313" key="1">
    <source>
        <dbReference type="EMBL" id="ONK63258.1"/>
    </source>
</evidence>
<evidence type="ECO:0000313" key="2">
    <source>
        <dbReference type="Proteomes" id="UP000243459"/>
    </source>
</evidence>
<gene>
    <name evidence="1" type="ORF">A4U43_C07F13080</name>
</gene>
<dbReference type="InterPro" id="IPR043376">
    <property type="entry name" value="NPG1-like"/>
</dbReference>
<dbReference type="Proteomes" id="UP000243459">
    <property type="component" value="Chromosome 7"/>
</dbReference>
<keyword evidence="2" id="KW-1185">Reference proteome</keyword>
<dbReference type="EMBL" id="CM007387">
    <property type="protein sequence ID" value="ONK63258.1"/>
    <property type="molecule type" value="Genomic_DNA"/>
</dbReference>
<dbReference type="AlphaFoldDB" id="A0A5P1EBM0"/>
<proteinExistence type="predicted"/>
<organism evidence="1 2">
    <name type="scientific">Asparagus officinalis</name>
    <name type="common">Garden asparagus</name>
    <dbReference type="NCBI Taxonomy" id="4686"/>
    <lineage>
        <taxon>Eukaryota</taxon>
        <taxon>Viridiplantae</taxon>
        <taxon>Streptophyta</taxon>
        <taxon>Embryophyta</taxon>
        <taxon>Tracheophyta</taxon>
        <taxon>Spermatophyta</taxon>
        <taxon>Magnoliopsida</taxon>
        <taxon>Liliopsida</taxon>
        <taxon>Asparagales</taxon>
        <taxon>Asparagaceae</taxon>
        <taxon>Asparagoideae</taxon>
        <taxon>Asparagus</taxon>
    </lineage>
</organism>